<dbReference type="RefSeq" id="WP_379912223.1">
    <property type="nucleotide sequence ID" value="NZ_JBHSWE010000001.1"/>
</dbReference>
<evidence type="ECO:0000313" key="2">
    <source>
        <dbReference type="EMBL" id="MFC6673661.1"/>
    </source>
</evidence>
<comment type="caution">
    <text evidence="2">The sequence shown here is derived from an EMBL/GenBank/DDBJ whole genome shotgun (WGS) entry which is preliminary data.</text>
</comment>
<keyword evidence="1" id="KW-0472">Membrane</keyword>
<keyword evidence="3" id="KW-1185">Reference proteome</keyword>
<gene>
    <name evidence="2" type="ORF">ACFQDL_28885</name>
</gene>
<dbReference type="InterPro" id="IPR007498">
    <property type="entry name" value="PqiA-like"/>
</dbReference>
<dbReference type="Proteomes" id="UP001596422">
    <property type="component" value="Unassembled WGS sequence"/>
</dbReference>
<feature type="transmembrane region" description="Helical" evidence="1">
    <location>
        <begin position="64"/>
        <end position="88"/>
    </location>
</feature>
<accession>A0ABW2A7Y5</accession>
<reference evidence="3" key="1">
    <citation type="journal article" date="2019" name="Int. J. Syst. Evol. Microbiol.">
        <title>The Global Catalogue of Microorganisms (GCM) 10K type strain sequencing project: providing services to taxonomists for standard genome sequencing and annotation.</title>
        <authorList>
            <consortium name="The Broad Institute Genomics Platform"/>
            <consortium name="The Broad Institute Genome Sequencing Center for Infectious Disease"/>
            <person name="Wu L."/>
            <person name="Ma J."/>
        </authorList>
    </citation>
    <scope>NUCLEOTIDE SEQUENCE [LARGE SCALE GENOMIC DNA]</scope>
    <source>
        <strain evidence="3">NBRC 111756</strain>
    </source>
</reference>
<feature type="transmembrane region" description="Helical" evidence="1">
    <location>
        <begin position="139"/>
        <end position="156"/>
    </location>
</feature>
<organism evidence="2 3">
    <name type="scientific">Marinobacterium aestuariivivens</name>
    <dbReference type="NCBI Taxonomy" id="1698799"/>
    <lineage>
        <taxon>Bacteria</taxon>
        <taxon>Pseudomonadati</taxon>
        <taxon>Pseudomonadota</taxon>
        <taxon>Gammaproteobacteria</taxon>
        <taxon>Oceanospirillales</taxon>
        <taxon>Oceanospirillaceae</taxon>
        <taxon>Marinobacterium</taxon>
    </lineage>
</organism>
<feature type="transmembrane region" description="Helical" evidence="1">
    <location>
        <begin position="109"/>
        <end position="133"/>
    </location>
</feature>
<dbReference type="EMBL" id="JBHSWE010000001">
    <property type="protein sequence ID" value="MFC6673661.1"/>
    <property type="molecule type" value="Genomic_DNA"/>
</dbReference>
<protein>
    <submittedName>
        <fullName evidence="2">Paraquat-inducible protein A</fullName>
    </submittedName>
</protein>
<evidence type="ECO:0000256" key="1">
    <source>
        <dbReference type="SAM" id="Phobius"/>
    </source>
</evidence>
<feature type="transmembrane region" description="Helical" evidence="1">
    <location>
        <begin position="20"/>
        <end position="44"/>
    </location>
</feature>
<dbReference type="Pfam" id="PF04403">
    <property type="entry name" value="PqiA"/>
    <property type="match status" value="1"/>
</dbReference>
<keyword evidence="1" id="KW-1133">Transmembrane helix</keyword>
<keyword evidence="1" id="KW-0812">Transmembrane</keyword>
<evidence type="ECO:0000313" key="3">
    <source>
        <dbReference type="Proteomes" id="UP001596422"/>
    </source>
</evidence>
<sequence length="163" mass="18026">MSNSSTEALTPALAWRLRGLIALAGTLLAIGLCTPMLTIEQFIFIRHSFSVLSGVWQLAIEGQYLLFLLIFTFSVLLPVLKLLILLRLTGAAIHHDGRLPRYLRLMHSYGRWSMLDVFVVAVLVVSVKLGAIAQVQVHYGLYAFGGAVLLTLYLTARVSRLTT</sequence>
<name>A0ABW2A7Y5_9GAMM</name>
<proteinExistence type="predicted"/>